<dbReference type="CDD" id="cd00779">
    <property type="entry name" value="ProRS_core_prok"/>
    <property type="match status" value="1"/>
</dbReference>
<dbReference type="InterPro" id="IPR023717">
    <property type="entry name" value="Pro-tRNA-Synthase_IIa_type1"/>
</dbReference>
<evidence type="ECO:0000256" key="1">
    <source>
        <dbReference type="ARBA" id="ARBA00004496"/>
    </source>
</evidence>
<comment type="caution">
    <text evidence="14">The sequence shown here is derived from an EMBL/GenBank/DDBJ whole genome shotgun (WGS) entry which is preliminary data.</text>
</comment>
<dbReference type="InterPro" id="IPR036621">
    <property type="entry name" value="Anticodon-bd_dom_sf"/>
</dbReference>
<dbReference type="GO" id="GO:0005829">
    <property type="term" value="C:cytosol"/>
    <property type="evidence" value="ECO:0007669"/>
    <property type="project" value="TreeGrafter"/>
</dbReference>
<dbReference type="GO" id="GO:0002161">
    <property type="term" value="F:aminoacyl-tRNA deacylase activity"/>
    <property type="evidence" value="ECO:0007669"/>
    <property type="project" value="InterPro"/>
</dbReference>
<comment type="function">
    <text evidence="10 12">Catalyzes the attachment of proline to tRNA(Pro) in a two-step reaction: proline is first activated by ATP to form Pro-AMP and then transferred to the acceptor end of tRNA(Pro). As ProRS can inadvertently accommodate and process non-cognate amino acids such as alanine and cysteine, to avoid such errors it has two additional distinct editing activities against alanine. One activity is designated as 'pretransfer' editing and involves the tRNA(Pro)-independent hydrolysis of activated Ala-AMP. The other activity is designated 'posttransfer' editing and involves deacylation of mischarged Ala-tRNA(Pro). The misacylated Cys-tRNA(Pro) is not edited by ProRS.</text>
</comment>
<dbReference type="CDD" id="cd04334">
    <property type="entry name" value="ProRS-INS"/>
    <property type="match status" value="1"/>
</dbReference>
<evidence type="ECO:0000256" key="8">
    <source>
        <dbReference type="ARBA" id="ARBA00023146"/>
    </source>
</evidence>
<dbReference type="InterPro" id="IPR004154">
    <property type="entry name" value="Anticodon-bd"/>
</dbReference>
<evidence type="ECO:0000313" key="14">
    <source>
        <dbReference type="EMBL" id="OEF98641.1"/>
    </source>
</evidence>
<keyword evidence="6 12" id="KW-0067">ATP-binding</keyword>
<name>A0A1E5G642_9FIRM</name>
<dbReference type="SUPFAM" id="SSF55681">
    <property type="entry name" value="Class II aaRS and biotin synthetases"/>
    <property type="match status" value="1"/>
</dbReference>
<feature type="domain" description="Aminoacyl-transfer RNA synthetases class-II family profile" evidence="13">
    <location>
        <begin position="33"/>
        <end position="470"/>
    </location>
</feature>
<gene>
    <name evidence="12" type="primary">proS</name>
    <name evidence="14" type="ORF">BHF68_02970</name>
</gene>
<dbReference type="InterPro" id="IPR006195">
    <property type="entry name" value="aa-tRNA-synth_II"/>
</dbReference>
<evidence type="ECO:0000259" key="13">
    <source>
        <dbReference type="PROSITE" id="PS50862"/>
    </source>
</evidence>
<keyword evidence="15" id="KW-1185">Reference proteome</keyword>
<dbReference type="InterPro" id="IPR002316">
    <property type="entry name" value="Pro-tRNA-ligase_IIa"/>
</dbReference>
<organism evidence="14 15">
    <name type="scientific">Desulfuribacillus alkaliarsenatis</name>
    <dbReference type="NCBI Taxonomy" id="766136"/>
    <lineage>
        <taxon>Bacteria</taxon>
        <taxon>Bacillati</taxon>
        <taxon>Bacillota</taxon>
        <taxon>Desulfuribacillia</taxon>
        <taxon>Desulfuribacillales</taxon>
        <taxon>Desulfuribacillaceae</taxon>
        <taxon>Desulfuribacillus</taxon>
    </lineage>
</organism>
<dbReference type="GO" id="GO:0140096">
    <property type="term" value="F:catalytic activity, acting on a protein"/>
    <property type="evidence" value="ECO:0007669"/>
    <property type="project" value="UniProtKB-ARBA"/>
</dbReference>
<dbReference type="GO" id="GO:0005524">
    <property type="term" value="F:ATP binding"/>
    <property type="evidence" value="ECO:0007669"/>
    <property type="project" value="UniProtKB-UniRule"/>
</dbReference>
<evidence type="ECO:0000256" key="2">
    <source>
        <dbReference type="ARBA" id="ARBA00011738"/>
    </source>
</evidence>
<dbReference type="STRING" id="766136.BHF68_02970"/>
<comment type="catalytic activity">
    <reaction evidence="9 12">
        <text>tRNA(Pro) + L-proline + ATP = L-prolyl-tRNA(Pro) + AMP + diphosphate</text>
        <dbReference type="Rhea" id="RHEA:14305"/>
        <dbReference type="Rhea" id="RHEA-COMP:9700"/>
        <dbReference type="Rhea" id="RHEA-COMP:9702"/>
        <dbReference type="ChEBI" id="CHEBI:30616"/>
        <dbReference type="ChEBI" id="CHEBI:33019"/>
        <dbReference type="ChEBI" id="CHEBI:60039"/>
        <dbReference type="ChEBI" id="CHEBI:78442"/>
        <dbReference type="ChEBI" id="CHEBI:78532"/>
        <dbReference type="ChEBI" id="CHEBI:456215"/>
        <dbReference type="EC" id="6.1.1.15"/>
    </reaction>
</comment>
<evidence type="ECO:0000256" key="12">
    <source>
        <dbReference type="HAMAP-Rule" id="MF_01569"/>
    </source>
</evidence>
<sequence>MKQQKMLIPTLREVPSDAEVASHKLMLRAGLIRQLASGVYSYLPLGYKVLKKVEAIVREEMDKSGAQEILTSAIQPAELWKKSGRWDAYGPELMRLQDRHQRDFVLGPTHEEVFTSLMRDEVNSYKKLPVNLYQIQTKYRDERRPRFGVIRAREFIMKDAYSFDTNTDGLDESYKAMYDAYHRIFTRCQLNYRAVEADAGTIGGHGGTHEFMALSEIGEDTIVHCSACGFAANIEKAEVIDLNSGTDTATNANVEPVELVETPNVKTVKEVAEYLGIEAGKVIKTLLYKVDDDIVAVLLSGDDELNEIKLKNLFDAELIELLSDEQVESITGDKPGYVGPINLIDKIKIVADNKIQYADNAVCGANKVDYHYKQVNYPRDFAVEKFADLRNIKEGEPCPKCQAAVSFSQGIEVGHVFKLGTKYSEAMGAKYLDENGSSQLMVMGCYGIGVSRTVAAIVEQHSDENGIVWPKEVAPFQVHVIPVNVKNDKQRELATLIYEQLLAKGIEVLYDDRQERAGVKFKDADLIGIPIRVVVGAKADEGIVELKLRTTGASRDVSIDDIISDILAEL</sequence>
<dbReference type="PROSITE" id="PS50862">
    <property type="entry name" value="AA_TRNA_LIGASE_II"/>
    <property type="match status" value="1"/>
</dbReference>
<evidence type="ECO:0000256" key="10">
    <source>
        <dbReference type="ARBA" id="ARBA00053664"/>
    </source>
</evidence>
<keyword evidence="7 12" id="KW-0648">Protein biosynthesis</keyword>
<dbReference type="InterPro" id="IPR007214">
    <property type="entry name" value="YbaK/aa-tRNA-synth-assoc-dom"/>
</dbReference>
<dbReference type="InterPro" id="IPR002314">
    <property type="entry name" value="aa-tRNA-synt_IIb"/>
</dbReference>
<keyword evidence="4 12" id="KW-0436">Ligase</keyword>
<dbReference type="InterPro" id="IPR044140">
    <property type="entry name" value="ProRS_anticodon_short"/>
</dbReference>
<dbReference type="NCBIfam" id="TIGR00409">
    <property type="entry name" value="proS_fam_II"/>
    <property type="match status" value="1"/>
</dbReference>
<comment type="similarity">
    <text evidence="11 12">Belongs to the class-II aminoacyl-tRNA synthetase family. ProS type 1 subfamily.</text>
</comment>
<dbReference type="InterPro" id="IPR004500">
    <property type="entry name" value="Pro-tRNA-synth_IIa_bac-type"/>
</dbReference>
<dbReference type="InterPro" id="IPR033730">
    <property type="entry name" value="ProRS_core_prok"/>
</dbReference>
<comment type="subunit">
    <text evidence="2 12">Homodimer.</text>
</comment>
<dbReference type="GO" id="GO:0004827">
    <property type="term" value="F:proline-tRNA ligase activity"/>
    <property type="evidence" value="ECO:0007669"/>
    <property type="project" value="UniProtKB-UniRule"/>
</dbReference>
<dbReference type="FunFam" id="3.40.50.800:FF:000011">
    <property type="entry name" value="Proline--tRNA ligase"/>
    <property type="match status" value="1"/>
</dbReference>
<dbReference type="Pfam" id="PF04073">
    <property type="entry name" value="tRNA_edit"/>
    <property type="match status" value="1"/>
</dbReference>
<dbReference type="PIRSF" id="PIRSF001535">
    <property type="entry name" value="ProRS_1"/>
    <property type="match status" value="1"/>
</dbReference>
<dbReference type="HAMAP" id="MF_01569">
    <property type="entry name" value="Pro_tRNA_synth_type1"/>
    <property type="match status" value="1"/>
</dbReference>
<evidence type="ECO:0000256" key="9">
    <source>
        <dbReference type="ARBA" id="ARBA00047671"/>
    </source>
</evidence>
<keyword evidence="5 12" id="KW-0547">Nucleotide-binding</keyword>
<reference evidence="14 15" key="1">
    <citation type="submission" date="2016-09" db="EMBL/GenBank/DDBJ databases">
        <title>Draft genome sequence for the type strain of Desulfuribacillus alkaliarsenatis AHT28, an obligately anaerobic, sulfidogenic bacterium isolated from Russian soda lake sediments.</title>
        <authorList>
            <person name="Abin C.A."/>
            <person name="Hollibaugh J.T."/>
        </authorList>
    </citation>
    <scope>NUCLEOTIDE SEQUENCE [LARGE SCALE GENOMIC DNA]</scope>
    <source>
        <strain evidence="14 15">AHT28</strain>
    </source>
</reference>
<evidence type="ECO:0000256" key="6">
    <source>
        <dbReference type="ARBA" id="ARBA00022840"/>
    </source>
</evidence>
<keyword evidence="3 12" id="KW-0963">Cytoplasm</keyword>
<dbReference type="InterPro" id="IPR050062">
    <property type="entry name" value="Pro-tRNA_synthetase"/>
</dbReference>
<dbReference type="InterPro" id="IPR036754">
    <property type="entry name" value="YbaK/aa-tRNA-synt-asso_dom_sf"/>
</dbReference>
<dbReference type="EMBL" id="MIJE01000001">
    <property type="protein sequence ID" value="OEF98641.1"/>
    <property type="molecule type" value="Genomic_DNA"/>
</dbReference>
<comment type="subcellular location">
    <subcellularLocation>
        <location evidence="1 12">Cytoplasm</location>
    </subcellularLocation>
</comment>
<dbReference type="InterPro" id="IPR045864">
    <property type="entry name" value="aa-tRNA-synth_II/BPL/LPL"/>
</dbReference>
<dbReference type="SUPFAM" id="SSF52954">
    <property type="entry name" value="Class II aaRS ABD-related"/>
    <property type="match status" value="1"/>
</dbReference>
<dbReference type="AlphaFoldDB" id="A0A1E5G642"/>
<evidence type="ECO:0000256" key="11">
    <source>
        <dbReference type="ARBA" id="ARBA00060755"/>
    </source>
</evidence>
<proteinExistence type="inferred from homology"/>
<dbReference type="Pfam" id="PF00587">
    <property type="entry name" value="tRNA-synt_2b"/>
    <property type="match status" value="1"/>
</dbReference>
<dbReference type="RefSeq" id="WP_069642133.1">
    <property type="nucleotide sequence ID" value="NZ_MIJE01000001.1"/>
</dbReference>
<evidence type="ECO:0000256" key="7">
    <source>
        <dbReference type="ARBA" id="ARBA00022917"/>
    </source>
</evidence>
<evidence type="ECO:0000256" key="5">
    <source>
        <dbReference type="ARBA" id="ARBA00022741"/>
    </source>
</evidence>
<dbReference type="FunFam" id="3.30.930.10:FF:000065">
    <property type="entry name" value="Proline--tRNA ligase"/>
    <property type="match status" value="1"/>
</dbReference>
<dbReference type="FunFam" id="3.30.930.10:FF:000066">
    <property type="entry name" value="Proline--tRNA ligase"/>
    <property type="match status" value="1"/>
</dbReference>
<protein>
    <recommendedName>
        <fullName evidence="12">Proline--tRNA ligase</fullName>
        <ecNumber evidence="12">6.1.1.15</ecNumber>
    </recommendedName>
    <alternativeName>
        <fullName evidence="12">Prolyl-tRNA synthetase</fullName>
        <shortName evidence="12">ProRS</shortName>
    </alternativeName>
</protein>
<dbReference type="GO" id="GO:0016740">
    <property type="term" value="F:transferase activity"/>
    <property type="evidence" value="ECO:0007669"/>
    <property type="project" value="UniProtKB-ARBA"/>
</dbReference>
<dbReference type="Pfam" id="PF03129">
    <property type="entry name" value="HGTP_anticodon"/>
    <property type="match status" value="1"/>
</dbReference>
<dbReference type="Gene3D" id="3.30.930.10">
    <property type="entry name" value="Bira Bifunctional Protein, Domain 2"/>
    <property type="match status" value="2"/>
</dbReference>
<dbReference type="Proteomes" id="UP000094296">
    <property type="component" value="Unassembled WGS sequence"/>
</dbReference>
<evidence type="ECO:0000256" key="4">
    <source>
        <dbReference type="ARBA" id="ARBA00022598"/>
    </source>
</evidence>
<dbReference type="PANTHER" id="PTHR42753:SF2">
    <property type="entry name" value="PROLINE--TRNA LIGASE"/>
    <property type="match status" value="1"/>
</dbReference>
<dbReference type="OrthoDB" id="9809052at2"/>
<dbReference type="CDD" id="cd00861">
    <property type="entry name" value="ProRS_anticodon_short"/>
    <property type="match status" value="1"/>
</dbReference>
<dbReference type="PRINTS" id="PR01046">
    <property type="entry name" value="TRNASYNTHPRO"/>
</dbReference>
<dbReference type="EC" id="6.1.1.15" evidence="12"/>
<dbReference type="Gene3D" id="3.40.50.800">
    <property type="entry name" value="Anticodon-binding domain"/>
    <property type="match status" value="1"/>
</dbReference>
<dbReference type="NCBIfam" id="NF006625">
    <property type="entry name" value="PRK09194.1"/>
    <property type="match status" value="1"/>
</dbReference>
<evidence type="ECO:0000256" key="3">
    <source>
        <dbReference type="ARBA" id="ARBA00022490"/>
    </source>
</evidence>
<evidence type="ECO:0000313" key="15">
    <source>
        <dbReference type="Proteomes" id="UP000094296"/>
    </source>
</evidence>
<dbReference type="PANTHER" id="PTHR42753">
    <property type="entry name" value="MITOCHONDRIAL RIBOSOME PROTEIN L39/PROLYL-TRNA LIGASE FAMILY MEMBER"/>
    <property type="match status" value="1"/>
</dbReference>
<comment type="domain">
    <text evidence="12">Consists of three domains: the N-terminal catalytic domain, the editing domain and the C-terminal anticodon-binding domain.</text>
</comment>
<dbReference type="SUPFAM" id="SSF55826">
    <property type="entry name" value="YbaK/ProRS associated domain"/>
    <property type="match status" value="1"/>
</dbReference>
<dbReference type="GO" id="GO:0006433">
    <property type="term" value="P:prolyl-tRNA aminoacylation"/>
    <property type="evidence" value="ECO:0007669"/>
    <property type="project" value="UniProtKB-UniRule"/>
</dbReference>
<accession>A0A1E5G642</accession>
<keyword evidence="8 12" id="KW-0030">Aminoacyl-tRNA synthetase</keyword>